<keyword evidence="3" id="KW-1133">Transmembrane helix</keyword>
<dbReference type="EC" id="3.4.24.-" evidence="2"/>
<dbReference type="PROSITE" id="PS51864">
    <property type="entry name" value="ASTACIN"/>
    <property type="match status" value="1"/>
</dbReference>
<dbReference type="InterPro" id="IPR024079">
    <property type="entry name" value="MetalloPept_cat_dom_sf"/>
</dbReference>
<dbReference type="InterPro" id="IPR006026">
    <property type="entry name" value="Peptidase_Metallo"/>
</dbReference>
<evidence type="ECO:0000313" key="5">
    <source>
        <dbReference type="EMBL" id="CAK9033421.1"/>
    </source>
</evidence>
<feature type="domain" description="Peptidase M12A" evidence="4">
    <location>
        <begin position="119"/>
        <end position="305"/>
    </location>
</feature>
<comment type="cofactor">
    <cofactor evidence="2">
        <name>Zn(2+)</name>
        <dbReference type="ChEBI" id="CHEBI:29105"/>
    </cofactor>
    <text evidence="2">Binds 1 zinc ion per subunit.</text>
</comment>
<proteinExistence type="predicted"/>
<dbReference type="EMBL" id="CAXAMN010011002">
    <property type="protein sequence ID" value="CAK9033421.1"/>
    <property type="molecule type" value="Genomic_DNA"/>
</dbReference>
<evidence type="ECO:0000313" key="6">
    <source>
        <dbReference type="Proteomes" id="UP001642484"/>
    </source>
</evidence>
<keyword evidence="2" id="KW-0862">Zinc</keyword>
<dbReference type="Pfam" id="PF01400">
    <property type="entry name" value="Astacin"/>
    <property type="match status" value="1"/>
</dbReference>
<dbReference type="Gene3D" id="3.40.390.10">
    <property type="entry name" value="Collagenase (Catalytic Domain)"/>
    <property type="match status" value="1"/>
</dbReference>
<keyword evidence="2" id="KW-0378">Hydrolase</keyword>
<feature type="transmembrane region" description="Helical" evidence="3">
    <location>
        <begin position="469"/>
        <end position="493"/>
    </location>
</feature>
<comment type="caution">
    <text evidence="5">The sequence shown here is derived from an EMBL/GenBank/DDBJ whole genome shotgun (WGS) entry which is preliminary data.</text>
</comment>
<dbReference type="SUPFAM" id="SSF55486">
    <property type="entry name" value="Metalloproteases ('zincins'), catalytic domain"/>
    <property type="match status" value="1"/>
</dbReference>
<evidence type="ECO:0000256" key="1">
    <source>
        <dbReference type="PROSITE-ProRule" id="PRU01211"/>
    </source>
</evidence>
<keyword evidence="2" id="KW-0645">Protease</keyword>
<dbReference type="PRINTS" id="PR00480">
    <property type="entry name" value="ASTACIN"/>
</dbReference>
<evidence type="ECO:0000256" key="3">
    <source>
        <dbReference type="SAM" id="Phobius"/>
    </source>
</evidence>
<dbReference type="SMART" id="SM00235">
    <property type="entry name" value="ZnMc"/>
    <property type="match status" value="1"/>
</dbReference>
<dbReference type="PANTHER" id="PTHR10127">
    <property type="entry name" value="DISCOIDIN, CUB, EGF, LAMININ , AND ZINC METALLOPROTEASE DOMAIN CONTAINING"/>
    <property type="match status" value="1"/>
</dbReference>
<evidence type="ECO:0000256" key="2">
    <source>
        <dbReference type="RuleBase" id="RU361183"/>
    </source>
</evidence>
<gene>
    <name evidence="5" type="ORF">CCMP2556_LOCUS19072</name>
</gene>
<feature type="active site" evidence="1">
    <location>
        <position position="210"/>
    </location>
</feature>
<reference evidence="5 6" key="1">
    <citation type="submission" date="2024-02" db="EMBL/GenBank/DDBJ databases">
        <authorList>
            <person name="Chen Y."/>
            <person name="Shah S."/>
            <person name="Dougan E. K."/>
            <person name="Thang M."/>
            <person name="Chan C."/>
        </authorList>
    </citation>
    <scope>NUCLEOTIDE SEQUENCE [LARGE SCALE GENOMIC DNA]</scope>
</reference>
<organism evidence="5 6">
    <name type="scientific">Durusdinium trenchii</name>
    <dbReference type="NCBI Taxonomy" id="1381693"/>
    <lineage>
        <taxon>Eukaryota</taxon>
        <taxon>Sar</taxon>
        <taxon>Alveolata</taxon>
        <taxon>Dinophyceae</taxon>
        <taxon>Suessiales</taxon>
        <taxon>Symbiodiniaceae</taxon>
        <taxon>Durusdinium</taxon>
    </lineage>
</organism>
<keyword evidence="3" id="KW-0812">Transmembrane</keyword>
<evidence type="ECO:0000259" key="4">
    <source>
        <dbReference type="PROSITE" id="PS51864"/>
    </source>
</evidence>
<comment type="caution">
    <text evidence="1">Lacks conserved residue(s) required for the propagation of feature annotation.</text>
</comment>
<protein>
    <recommendedName>
        <fullName evidence="2">Metalloendopeptidase</fullName>
        <ecNumber evidence="2">3.4.24.-</ecNumber>
    </recommendedName>
</protein>
<keyword evidence="2" id="KW-0482">Metalloprotease</keyword>
<name>A0ABP0L2N3_9DINO</name>
<sequence>MVLEMCNLRHFTWIRLRIRSCQHKQSCRERPAMLYSCPKLSPTGWFCVTRSDTHMVNAKESKSACEGQQCLVSHRSHQVGGPRDIYKSLRSNRDVQEEDLLYVTSIVRGEEILPPSPPEGYGNPPTKLEQEIPFSFASGLPNETKEVFQEAAELVARSTCIRFLETDGAAKLRILAGHSCGASRVGWSTGVDLQLGWCSSSYHLGAVLHELGHVLGLINEEERPDRSSFVLTDVPLQLETMAGPYDLGSVMQGQERVTTLPLVGSASSLAASGTRRTGVNDPLIGQRSGLSARDILKLRELYGCGPLPSSEIQEICLQLLTSCPANGLEGLSPEERWMSEHCSAICQGLEHQFLSFRFDFITPGFDLQKLEHRTKLGQGFAAGIEQALAANTTVEVLPTGATAQVTCGCYGAFGGTCRSCPSLKALLRRSSMETLQGWLQQVGFSQLRVTTFSVEDQDAVTWMMEDGGFQIGVCFVGTICAAFAVMQAAWYCWWTRKLTVPLDGELTE</sequence>
<keyword evidence="3" id="KW-0472">Membrane</keyword>
<keyword evidence="6" id="KW-1185">Reference proteome</keyword>
<dbReference type="PANTHER" id="PTHR10127:SF850">
    <property type="entry name" value="METALLOENDOPEPTIDASE"/>
    <property type="match status" value="1"/>
</dbReference>
<accession>A0ABP0L2N3</accession>
<dbReference type="InterPro" id="IPR001506">
    <property type="entry name" value="Peptidase_M12A"/>
</dbReference>
<dbReference type="Proteomes" id="UP001642484">
    <property type="component" value="Unassembled WGS sequence"/>
</dbReference>
<keyword evidence="2" id="KW-0479">Metal-binding</keyword>